<dbReference type="RefSeq" id="WP_068135323.1">
    <property type="nucleotide sequence ID" value="NZ_CP042914.1"/>
</dbReference>
<dbReference type="AlphaFoldDB" id="A0A5B9R631"/>
<evidence type="ECO:0000313" key="4">
    <source>
        <dbReference type="Proteomes" id="UP000325286"/>
    </source>
</evidence>
<proteinExistence type="predicted"/>
<dbReference type="Proteomes" id="UP000325286">
    <property type="component" value="Chromosome"/>
</dbReference>
<dbReference type="Gene3D" id="2.60.120.560">
    <property type="entry name" value="Exo-inulinase, domain 1"/>
    <property type="match status" value="2"/>
</dbReference>
<keyword evidence="4" id="KW-1185">Reference proteome</keyword>
<keyword evidence="1" id="KW-0732">Signal</keyword>
<dbReference type="Pfam" id="PF06439">
    <property type="entry name" value="3keto-disac_hyd"/>
    <property type="match status" value="2"/>
</dbReference>
<dbReference type="InterPro" id="IPR010496">
    <property type="entry name" value="AL/BT2_dom"/>
</dbReference>
<gene>
    <name evidence="3" type="ORF">UC8_37190</name>
</gene>
<feature type="domain" description="3-keto-alpha-glucoside-1,2-lyase/3-keto-2-hydroxy-glucal hydratase" evidence="2">
    <location>
        <begin position="27"/>
        <end position="199"/>
    </location>
</feature>
<reference evidence="3 4" key="1">
    <citation type="submission" date="2019-08" db="EMBL/GenBank/DDBJ databases">
        <title>Deep-cultivation of Planctomycetes and their phenomic and genomic characterization uncovers novel biology.</title>
        <authorList>
            <person name="Wiegand S."/>
            <person name="Jogler M."/>
            <person name="Boedeker C."/>
            <person name="Pinto D."/>
            <person name="Vollmers J."/>
            <person name="Rivas-Marin E."/>
            <person name="Kohn T."/>
            <person name="Peeters S.H."/>
            <person name="Heuer A."/>
            <person name="Rast P."/>
            <person name="Oberbeckmann S."/>
            <person name="Bunk B."/>
            <person name="Jeske O."/>
            <person name="Meyerdierks A."/>
            <person name="Storesund J.E."/>
            <person name="Kallscheuer N."/>
            <person name="Luecker S."/>
            <person name="Lage O.M."/>
            <person name="Pohl T."/>
            <person name="Merkel B.J."/>
            <person name="Hornburger P."/>
            <person name="Mueller R.-W."/>
            <person name="Bruemmer F."/>
            <person name="Labrenz M."/>
            <person name="Spormann A.M."/>
            <person name="Op den Camp H."/>
            <person name="Overmann J."/>
            <person name="Amann R."/>
            <person name="Jetten M.S.M."/>
            <person name="Mascher T."/>
            <person name="Medema M.H."/>
            <person name="Devos D.P."/>
            <person name="Kaster A.-K."/>
            <person name="Ovreas L."/>
            <person name="Rohde M."/>
            <person name="Galperin M.Y."/>
            <person name="Jogler C."/>
        </authorList>
    </citation>
    <scope>NUCLEOTIDE SEQUENCE [LARGE SCALE GENOMIC DNA]</scope>
    <source>
        <strain evidence="3 4">UC8</strain>
    </source>
</reference>
<evidence type="ECO:0000256" key="1">
    <source>
        <dbReference type="SAM" id="SignalP"/>
    </source>
</evidence>
<protein>
    <recommendedName>
        <fullName evidence="2">3-keto-alpha-glucoside-1,2-lyase/3-keto-2-hydroxy-glucal hydratase domain-containing protein</fullName>
    </recommendedName>
</protein>
<feature type="domain" description="3-keto-alpha-glucoside-1,2-lyase/3-keto-2-hydroxy-glucal hydratase" evidence="2">
    <location>
        <begin position="207"/>
        <end position="397"/>
    </location>
</feature>
<evidence type="ECO:0000313" key="3">
    <source>
        <dbReference type="EMBL" id="QEG41693.1"/>
    </source>
</evidence>
<feature type="signal peptide" evidence="1">
    <location>
        <begin position="1"/>
        <end position="19"/>
    </location>
</feature>
<feature type="chain" id="PRO_5022822736" description="3-keto-alpha-glucoside-1,2-lyase/3-keto-2-hydroxy-glucal hydratase domain-containing protein" evidence="1">
    <location>
        <begin position="20"/>
        <end position="405"/>
    </location>
</feature>
<dbReference type="EMBL" id="CP042914">
    <property type="protein sequence ID" value="QEG41693.1"/>
    <property type="molecule type" value="Genomic_DNA"/>
</dbReference>
<evidence type="ECO:0000259" key="2">
    <source>
        <dbReference type="Pfam" id="PF06439"/>
    </source>
</evidence>
<accession>A0A5B9R631</accession>
<sequence length="405" mass="45262" precursor="true">MNRFLFAFLTLLPTPFLSAQDAPSASTPLFDGKTLDGWHNPYEWGETTVKDGEIHLVAQRKFFLMSDREYGDYVFEGEVFLPEGKSNSGFMVRGQEGKNRVYGYQAEADPTERAWSGGLYDEGRRQWLNPLSDQPEAQKAFKKGQWNRYKIVAEGDQLQFFVNDVPTTDYHDPVDLTGRIGLQHHGEKDQLYRFRNLRVQDNGRSVWKPLFNGKDLSGWKAVGGGQWSVEDGVLVGKSPASEAKHGLLLSEKSYGDFTAKIVFRITSGNSGFYFHSQPVDQAVGIHGVQAELENSDAVGGLYETGGRGWIAKPLGYFDSFSADRQGGRKKQWAKVLAGLTPENWTTMVVSVHGDRIVTHVGDILACDIRDAKVAQQGHFALQLHGGQDMHVEIKSVELLKKQTQD</sequence>
<organism evidence="3 4">
    <name type="scientific">Roseimaritima ulvae</name>
    <dbReference type="NCBI Taxonomy" id="980254"/>
    <lineage>
        <taxon>Bacteria</taxon>
        <taxon>Pseudomonadati</taxon>
        <taxon>Planctomycetota</taxon>
        <taxon>Planctomycetia</taxon>
        <taxon>Pirellulales</taxon>
        <taxon>Pirellulaceae</taxon>
        <taxon>Roseimaritima</taxon>
    </lineage>
</organism>
<dbReference type="KEGG" id="rul:UC8_37190"/>
<dbReference type="GO" id="GO:0016787">
    <property type="term" value="F:hydrolase activity"/>
    <property type="evidence" value="ECO:0007669"/>
    <property type="project" value="InterPro"/>
</dbReference>
<name>A0A5B9R631_9BACT</name>